<dbReference type="GO" id="GO:0006633">
    <property type="term" value="P:fatty acid biosynthetic process"/>
    <property type="evidence" value="ECO:0007669"/>
    <property type="project" value="TreeGrafter"/>
</dbReference>
<evidence type="ECO:0000256" key="4">
    <source>
        <dbReference type="ARBA" id="ARBA00048462"/>
    </source>
</evidence>
<organism evidence="6">
    <name type="scientific">Brevibacillus laterosporus</name>
    <name type="common">Bacillus laterosporus</name>
    <dbReference type="NCBI Taxonomy" id="1465"/>
    <lineage>
        <taxon>Bacteria</taxon>
        <taxon>Bacillati</taxon>
        <taxon>Bacillota</taxon>
        <taxon>Bacilli</taxon>
        <taxon>Bacillales</taxon>
        <taxon>Paenibacillaceae</taxon>
        <taxon>Brevibacillus</taxon>
    </lineage>
</organism>
<comment type="catalytic activity">
    <reaction evidence="4">
        <text>holo-[ACP] + malonyl-CoA = malonyl-[ACP] + CoA</text>
        <dbReference type="Rhea" id="RHEA:41792"/>
        <dbReference type="Rhea" id="RHEA-COMP:9623"/>
        <dbReference type="Rhea" id="RHEA-COMP:9685"/>
        <dbReference type="ChEBI" id="CHEBI:57287"/>
        <dbReference type="ChEBI" id="CHEBI:57384"/>
        <dbReference type="ChEBI" id="CHEBI:64479"/>
        <dbReference type="ChEBI" id="CHEBI:78449"/>
        <dbReference type="EC" id="2.3.1.39"/>
    </reaction>
</comment>
<keyword evidence="3 6" id="KW-0012">Acyltransferase</keyword>
<keyword evidence="2 6" id="KW-0808">Transferase</keyword>
<evidence type="ECO:0000256" key="3">
    <source>
        <dbReference type="ARBA" id="ARBA00023315"/>
    </source>
</evidence>
<reference evidence="6" key="1">
    <citation type="submission" date="2015-03" db="EMBL/GenBank/DDBJ databases">
        <title>MIGS Cultured Bacterial/Archaeal sample from Brevibacillus laterosporus.</title>
        <authorList>
            <person name="Zeng D."/>
            <person name="Zhu L."/>
            <person name="Dong G."/>
            <person name="Ye W."/>
            <person name="Ren D."/>
            <person name="Wu L."/>
            <person name="Xu J."/>
            <person name="Li G."/>
            <person name="Guo L."/>
        </authorList>
    </citation>
    <scope>NUCLEOTIDE SEQUENCE</scope>
    <source>
        <strain evidence="6">B9</strain>
        <plasmid evidence="6">unnamed2</plasmid>
    </source>
</reference>
<dbReference type="GO" id="GO:0005829">
    <property type="term" value="C:cytosol"/>
    <property type="evidence" value="ECO:0007669"/>
    <property type="project" value="TreeGrafter"/>
</dbReference>
<accession>A0A0F7EJK3</accession>
<dbReference type="InterPro" id="IPR016035">
    <property type="entry name" value="Acyl_Trfase/lysoPLipase"/>
</dbReference>
<sequence length="422" mass="47262">MRDLAFVFSGQGSQYVNMGKELCDHYAIARRTFEEAGQIVGFDLRKLCIEGDLEELTKTANAQPAILATSIALWRVYMQEIGVKPHFVAGHSLGEYSALVCAGAMNFSQAVRLVHKRGLLMQEITAQGTGAMASVTGIDKADIEKVCCEYSDEANFAHLSNINSSRQVVISGHRQTIEKVAKKLEQMGATVIFLRVSAPFHSPLMQSVASSLQTELQQNSYQPMRYSVIANVDAQPYTSSDQIVEHLTTQVTAPVQWLATIQFLYKKGIRKVIEFGPNKVLRNLMKKEYPDVLAYSYDVAQDVVGVKEMMGFPTDYQAFIPSVITKCLAVAVATPNRNMDADEYQKGVIEPYGRIQKLQNELEETGVEPTVKQMREALNMLTSVFLTKKTSTEEQKKRFDEILDETGTGYLLPEFQNYRFEN</sequence>
<keyword evidence="6" id="KW-0614">Plasmid</keyword>
<dbReference type="InterPro" id="IPR001227">
    <property type="entry name" value="Ac_transferase_dom_sf"/>
</dbReference>
<dbReference type="SUPFAM" id="SSF52151">
    <property type="entry name" value="FabD/lysophospholipase-like"/>
    <property type="match status" value="1"/>
</dbReference>
<dbReference type="NCBIfam" id="TIGR00128">
    <property type="entry name" value="fabD"/>
    <property type="match status" value="1"/>
</dbReference>
<gene>
    <name evidence="6" type="ORF">EX87_21230</name>
</gene>
<dbReference type="Gene3D" id="3.40.366.10">
    <property type="entry name" value="Malonyl-Coenzyme A Acyl Carrier Protein, domain 2"/>
    <property type="match status" value="1"/>
</dbReference>
<dbReference type="Gene3D" id="3.30.70.250">
    <property type="entry name" value="Malonyl-CoA ACP transacylase, ACP-binding"/>
    <property type="match status" value="1"/>
</dbReference>
<dbReference type="EC" id="2.3.1.39" evidence="1"/>
<proteinExistence type="predicted"/>
<evidence type="ECO:0000259" key="5">
    <source>
        <dbReference type="SMART" id="SM00827"/>
    </source>
</evidence>
<dbReference type="InterPro" id="IPR014043">
    <property type="entry name" value="Acyl_transferase_dom"/>
</dbReference>
<dbReference type="PANTHER" id="PTHR42681">
    <property type="entry name" value="MALONYL-COA-ACYL CARRIER PROTEIN TRANSACYLASE, MITOCHONDRIAL"/>
    <property type="match status" value="1"/>
</dbReference>
<dbReference type="SUPFAM" id="SSF55048">
    <property type="entry name" value="Probable ACP-binding domain of malonyl-CoA ACP transacylase"/>
    <property type="match status" value="1"/>
</dbReference>
<dbReference type="EMBL" id="CP011076">
    <property type="protein sequence ID" value="AKF96079.1"/>
    <property type="molecule type" value="Genomic_DNA"/>
</dbReference>
<dbReference type="AlphaFoldDB" id="A0A0F7EJK3"/>
<evidence type="ECO:0000313" key="6">
    <source>
        <dbReference type="EMBL" id="AKF96079.1"/>
    </source>
</evidence>
<geneLocation type="plasmid" evidence="6">
    <name>unnamed2</name>
</geneLocation>
<protein>
    <recommendedName>
        <fullName evidence="1">[acyl-carrier-protein] S-malonyltransferase</fullName>
        <ecNumber evidence="1">2.3.1.39</ecNumber>
    </recommendedName>
</protein>
<dbReference type="GO" id="GO:0004314">
    <property type="term" value="F:[acyl-carrier-protein] S-malonyltransferase activity"/>
    <property type="evidence" value="ECO:0007669"/>
    <property type="project" value="UniProtKB-EC"/>
</dbReference>
<feature type="domain" description="Malonyl-CoA:ACP transacylase (MAT)" evidence="5">
    <location>
        <begin position="7"/>
        <end position="339"/>
    </location>
</feature>
<dbReference type="InterPro" id="IPR050858">
    <property type="entry name" value="Mal-CoA-ACP_Trans/PKS_FabD"/>
</dbReference>
<name>A0A0F7EJK3_BRELA</name>
<dbReference type="InterPro" id="IPR016036">
    <property type="entry name" value="Malonyl_transacylase_ACP-bd"/>
</dbReference>
<evidence type="ECO:0000256" key="2">
    <source>
        <dbReference type="ARBA" id="ARBA00022679"/>
    </source>
</evidence>
<dbReference type="InterPro" id="IPR004410">
    <property type="entry name" value="Malonyl_CoA-ACP_transAc_FabD"/>
</dbReference>
<dbReference type="PANTHER" id="PTHR42681:SF1">
    <property type="entry name" value="MALONYL-COA-ACYL CARRIER PROTEIN TRANSACYLASE, MITOCHONDRIAL"/>
    <property type="match status" value="1"/>
</dbReference>
<evidence type="ECO:0000256" key="1">
    <source>
        <dbReference type="ARBA" id="ARBA00013258"/>
    </source>
</evidence>
<dbReference type="SMART" id="SM00827">
    <property type="entry name" value="PKS_AT"/>
    <property type="match status" value="1"/>
</dbReference>
<dbReference type="Pfam" id="PF00698">
    <property type="entry name" value="Acyl_transf_1"/>
    <property type="match status" value="1"/>
</dbReference>
<dbReference type="RefSeq" id="WP_031415355.1">
    <property type="nucleotide sequence ID" value="NZ_CP011076.1"/>
</dbReference>